<gene>
    <name evidence="3" type="ORF">NBH21_01700</name>
</gene>
<feature type="domain" description="DUF4209" evidence="2">
    <location>
        <begin position="16"/>
        <end position="84"/>
    </location>
</feature>
<reference evidence="3" key="1">
    <citation type="submission" date="2022-06" db="EMBL/GenBank/DDBJ databases">
        <authorList>
            <person name="Sun Q."/>
        </authorList>
    </citation>
    <scope>NUCLEOTIDE SEQUENCE</scope>
    <source>
        <strain evidence="3">S101</strain>
    </source>
</reference>
<dbReference type="Pfam" id="PF13910">
    <property type="entry name" value="DUF4209"/>
    <property type="match status" value="1"/>
</dbReference>
<feature type="region of interest" description="Disordered" evidence="1">
    <location>
        <begin position="101"/>
        <end position="130"/>
    </location>
</feature>
<evidence type="ECO:0000259" key="2">
    <source>
        <dbReference type="Pfam" id="PF13910"/>
    </source>
</evidence>
<dbReference type="AlphaFoldDB" id="A0AAJ1BTC5"/>
<evidence type="ECO:0000256" key="1">
    <source>
        <dbReference type="SAM" id="MobiDB-lite"/>
    </source>
</evidence>
<sequence length="130" mass="13964">MARNLGEVTTKAKRGTPGWEVSSNLGDFLAMESVQKAMGPDIILQIKSIFADARGTNLRNLVAHGLASSSYANWQVCDLIVHSLLVIGVYEDVRDVAAQRGAKAAEKAELGEDDDEDEMPAGDPVENGYT</sequence>
<comment type="caution">
    <text evidence="3">The sequence shown here is derived from an EMBL/GenBank/DDBJ whole genome shotgun (WGS) entry which is preliminary data.</text>
</comment>
<name>A0AAJ1BTC5_9HYPH</name>
<protein>
    <submittedName>
        <fullName evidence="3">DUF4209 domain-containing protein</fullName>
    </submittedName>
</protein>
<dbReference type="RefSeq" id="WP_250912229.1">
    <property type="nucleotide sequence ID" value="NZ_JAMXLX010000001.1"/>
</dbReference>
<feature type="compositionally biased region" description="Acidic residues" evidence="1">
    <location>
        <begin position="111"/>
        <end position="120"/>
    </location>
</feature>
<organism evidence="3 4">
    <name type="scientific">Ciceribacter sichuanensis</name>
    <dbReference type="NCBI Taxonomy" id="2949647"/>
    <lineage>
        <taxon>Bacteria</taxon>
        <taxon>Pseudomonadati</taxon>
        <taxon>Pseudomonadota</taxon>
        <taxon>Alphaproteobacteria</taxon>
        <taxon>Hyphomicrobiales</taxon>
        <taxon>Rhizobiaceae</taxon>
        <taxon>Ciceribacter</taxon>
    </lineage>
</organism>
<dbReference type="Proteomes" id="UP001155380">
    <property type="component" value="Unassembled WGS sequence"/>
</dbReference>
<dbReference type="InterPro" id="IPR025209">
    <property type="entry name" value="DUF4209"/>
</dbReference>
<proteinExistence type="predicted"/>
<evidence type="ECO:0000313" key="3">
    <source>
        <dbReference type="EMBL" id="MCO5955472.1"/>
    </source>
</evidence>
<accession>A0AAJ1BTC5</accession>
<evidence type="ECO:0000313" key="4">
    <source>
        <dbReference type="Proteomes" id="UP001155380"/>
    </source>
</evidence>
<dbReference type="EMBL" id="JAMXLX010000001">
    <property type="protein sequence ID" value="MCO5955472.1"/>
    <property type="molecule type" value="Genomic_DNA"/>
</dbReference>
<feature type="compositionally biased region" description="Basic and acidic residues" evidence="1">
    <location>
        <begin position="101"/>
        <end position="110"/>
    </location>
</feature>